<proteinExistence type="predicted"/>
<reference evidence="1" key="1">
    <citation type="journal article" date="2019" name="MBio">
        <title>Virus Genomes from Deep Sea Sediments Expand the Ocean Megavirome and Support Independent Origins of Viral Gigantism.</title>
        <authorList>
            <person name="Backstrom D."/>
            <person name="Yutin N."/>
            <person name="Jorgensen S.L."/>
            <person name="Dharamshi J."/>
            <person name="Homa F."/>
            <person name="Zaremba-Niedwiedzka K."/>
            <person name="Spang A."/>
            <person name="Wolf Y.I."/>
            <person name="Koonin E.V."/>
            <person name="Ettema T.J."/>
        </authorList>
    </citation>
    <scope>NUCLEOTIDE SEQUENCE</scope>
</reference>
<sequence>MTVARKRENRYTLVFFIHFVRSDLTYLATGFYGSHYQALAAELKEMGTNIRDLETYSARGSLILSN</sequence>
<name>A0A481ZB25_9VIRU</name>
<dbReference type="EMBL" id="MK500572">
    <property type="protein sequence ID" value="QBK92279.1"/>
    <property type="molecule type" value="Genomic_DNA"/>
</dbReference>
<accession>A0A481ZB25</accession>
<protein>
    <submittedName>
        <fullName evidence="1">Uncharacterized protein</fullName>
    </submittedName>
</protein>
<organism evidence="1">
    <name type="scientific">Pithovirus LCPAC304</name>
    <dbReference type="NCBI Taxonomy" id="2506594"/>
    <lineage>
        <taxon>Viruses</taxon>
        <taxon>Pithoviruses</taxon>
    </lineage>
</organism>
<gene>
    <name evidence="1" type="ORF">LCPAC304_06260</name>
</gene>
<evidence type="ECO:0000313" key="1">
    <source>
        <dbReference type="EMBL" id="QBK92279.1"/>
    </source>
</evidence>